<comment type="caution">
    <text evidence="1">The sequence shown here is derived from an EMBL/GenBank/DDBJ whole genome shotgun (WGS) entry which is preliminary data.</text>
</comment>
<protein>
    <submittedName>
        <fullName evidence="1">Uncharacterized protein</fullName>
    </submittedName>
</protein>
<keyword evidence="2" id="KW-1185">Reference proteome</keyword>
<gene>
    <name evidence="1" type="ORF">GCM10018980_51190</name>
</gene>
<reference evidence="2" key="1">
    <citation type="journal article" date="2019" name="Int. J. Syst. Evol. Microbiol.">
        <title>The Global Catalogue of Microorganisms (GCM) 10K type strain sequencing project: providing services to taxonomists for standard genome sequencing and annotation.</title>
        <authorList>
            <consortium name="The Broad Institute Genomics Platform"/>
            <consortium name="The Broad Institute Genome Sequencing Center for Infectious Disease"/>
            <person name="Wu L."/>
            <person name="Ma J."/>
        </authorList>
    </citation>
    <scope>NUCLEOTIDE SEQUENCE [LARGE SCALE GENOMIC DNA]</scope>
    <source>
        <strain evidence="2">JCM 4253</strain>
    </source>
</reference>
<dbReference type="Proteomes" id="UP000619355">
    <property type="component" value="Unassembled WGS sequence"/>
</dbReference>
<evidence type="ECO:0000313" key="1">
    <source>
        <dbReference type="EMBL" id="GHG61775.1"/>
    </source>
</evidence>
<organism evidence="1 2">
    <name type="scientific">Streptomyces capoamus</name>
    <dbReference type="NCBI Taxonomy" id="68183"/>
    <lineage>
        <taxon>Bacteria</taxon>
        <taxon>Bacillati</taxon>
        <taxon>Actinomycetota</taxon>
        <taxon>Actinomycetes</taxon>
        <taxon>Kitasatosporales</taxon>
        <taxon>Streptomycetaceae</taxon>
        <taxon>Streptomyces</taxon>
    </lineage>
</organism>
<evidence type="ECO:0000313" key="2">
    <source>
        <dbReference type="Proteomes" id="UP000619355"/>
    </source>
</evidence>
<proteinExistence type="predicted"/>
<dbReference type="AlphaFoldDB" id="A0A919EZN4"/>
<name>A0A919EZN4_9ACTN</name>
<sequence length="141" mass="15659">MSPRDKTEASLYEAIDEFNRTACWPVLQYAQNRQYLAEHLANAMVPSWLRERKAETAGEEIAYVLLMFGLFPNDWLDAHRAEVLSEAAAVADAYAERATDRLIALALRTVASEQRGLAKAQNSKARPAAECFKVAEGGEAQ</sequence>
<dbReference type="EMBL" id="BNBF01000017">
    <property type="protein sequence ID" value="GHG61775.1"/>
    <property type="molecule type" value="Genomic_DNA"/>
</dbReference>
<dbReference type="RefSeq" id="WP_189984557.1">
    <property type="nucleotide sequence ID" value="NZ_BNBF01000017.1"/>
</dbReference>
<accession>A0A919EZN4</accession>